<protein>
    <submittedName>
        <fullName evidence="2">Class I SAM-dependent methyltransferase</fullName>
    </submittedName>
</protein>
<organism evidence="2 3">
    <name type="scientific">Ferrovibrio terrae</name>
    <dbReference type="NCBI Taxonomy" id="2594003"/>
    <lineage>
        <taxon>Bacteria</taxon>
        <taxon>Pseudomonadati</taxon>
        <taxon>Pseudomonadota</taxon>
        <taxon>Alphaproteobacteria</taxon>
        <taxon>Rhodospirillales</taxon>
        <taxon>Rhodospirillaceae</taxon>
        <taxon>Ferrovibrio</taxon>
    </lineage>
</organism>
<dbReference type="CDD" id="cd02440">
    <property type="entry name" value="AdoMet_MTases"/>
    <property type="match status" value="1"/>
</dbReference>
<dbReference type="SUPFAM" id="SSF53335">
    <property type="entry name" value="S-adenosyl-L-methionine-dependent methyltransferases"/>
    <property type="match status" value="1"/>
</dbReference>
<keyword evidence="2" id="KW-0808">Transferase</keyword>
<dbReference type="InterPro" id="IPR050508">
    <property type="entry name" value="Methyltransf_Superfamily"/>
</dbReference>
<dbReference type="OrthoDB" id="1853779at2"/>
<gene>
    <name evidence="2" type="ORF">FNB15_00885</name>
</gene>
<dbReference type="Proteomes" id="UP000317496">
    <property type="component" value="Chromosome"/>
</dbReference>
<dbReference type="AlphaFoldDB" id="A0A516H762"/>
<name>A0A516H762_9PROT</name>
<dbReference type="EMBL" id="CP041636">
    <property type="protein sequence ID" value="QDO99582.1"/>
    <property type="molecule type" value="Genomic_DNA"/>
</dbReference>
<feature type="domain" description="Methyltransferase type 11" evidence="1">
    <location>
        <begin position="34"/>
        <end position="131"/>
    </location>
</feature>
<dbReference type="InterPro" id="IPR029063">
    <property type="entry name" value="SAM-dependent_MTases_sf"/>
</dbReference>
<evidence type="ECO:0000313" key="2">
    <source>
        <dbReference type="EMBL" id="QDO99582.1"/>
    </source>
</evidence>
<evidence type="ECO:0000259" key="1">
    <source>
        <dbReference type="Pfam" id="PF08241"/>
    </source>
</evidence>
<sequence>MAMLEATMWWYRALHARLLDRIARLGLPAGARLLDAGCGTGGLLARLAVLRPDLDLQGLEYDAEAAALARGKLPPGRAPDKLQVGSVNAMPYGDGQFNAIVSADVLCHAAVDEPAALAEFLRCLTPGGTLLLNLPAYQWMASAHDVHVHNKRRYTMGQARRRLAEAGFVAVSGGYWNSLLFPLMLLHRLTAGTGSGEGSDVKPFPAWQDRLFHAVMVIERRLAGIGLQLPFGGSVWIEAKKP</sequence>
<accession>A0A516H762</accession>
<dbReference type="GO" id="GO:0032259">
    <property type="term" value="P:methylation"/>
    <property type="evidence" value="ECO:0007669"/>
    <property type="project" value="UniProtKB-KW"/>
</dbReference>
<dbReference type="Pfam" id="PF08241">
    <property type="entry name" value="Methyltransf_11"/>
    <property type="match status" value="1"/>
</dbReference>
<proteinExistence type="predicted"/>
<keyword evidence="3" id="KW-1185">Reference proteome</keyword>
<keyword evidence="2" id="KW-0489">Methyltransferase</keyword>
<evidence type="ECO:0000313" key="3">
    <source>
        <dbReference type="Proteomes" id="UP000317496"/>
    </source>
</evidence>
<reference evidence="2 3" key="1">
    <citation type="submission" date="2019-07" db="EMBL/GenBank/DDBJ databases">
        <title>Genome sequencing for Ferrovibrio sp. K5.</title>
        <authorList>
            <person name="Park S.-J."/>
        </authorList>
    </citation>
    <scope>NUCLEOTIDE SEQUENCE [LARGE SCALE GENOMIC DNA]</scope>
    <source>
        <strain evidence="2 3">K5</strain>
    </source>
</reference>
<dbReference type="KEGG" id="fer:FNB15_00885"/>
<dbReference type="PANTHER" id="PTHR42912">
    <property type="entry name" value="METHYLTRANSFERASE"/>
    <property type="match status" value="1"/>
</dbReference>
<dbReference type="Gene3D" id="3.40.50.150">
    <property type="entry name" value="Vaccinia Virus protein VP39"/>
    <property type="match status" value="1"/>
</dbReference>
<dbReference type="InterPro" id="IPR013216">
    <property type="entry name" value="Methyltransf_11"/>
</dbReference>
<dbReference type="PANTHER" id="PTHR42912:SF93">
    <property type="entry name" value="N6-ADENOSINE-METHYLTRANSFERASE TMT1A"/>
    <property type="match status" value="1"/>
</dbReference>
<dbReference type="GO" id="GO:0008757">
    <property type="term" value="F:S-adenosylmethionine-dependent methyltransferase activity"/>
    <property type="evidence" value="ECO:0007669"/>
    <property type="project" value="InterPro"/>
</dbReference>